<evidence type="ECO:0000256" key="2">
    <source>
        <dbReference type="SAM" id="Phobius"/>
    </source>
</evidence>
<feature type="domain" description="Bacterial transcriptional activator" evidence="3">
    <location>
        <begin position="792"/>
        <end position="938"/>
    </location>
</feature>
<dbReference type="Gene3D" id="1.25.40.10">
    <property type="entry name" value="Tetratricopeptide repeat domain"/>
    <property type="match status" value="1"/>
</dbReference>
<sequence>MTREPAPRPTDREIGPGRFQQPEGTDESRNRAASVGAGLLLLLLVVGVPLALVALGGVPQIPTSLPGRDELTATISAEQLLAVLVWIVWLAWLQFTVCVAVELRSALSGVGLPRRVPLAGPSQRLARTLVVTVLLISTAATQATAAVGSVLPEHTGGSATSISVSVDGGSATASPVEAAPVAAVEQAAVQGETTYWLGDVQLSPEEGTELVGQRVYIVQPPDGRYHDNLWDIAERSLGDGRRYHEVFELNKHRDQPDGHALTLERLIYPNWLLVMPEDAVTVDRVTAVVAEVAPPVAPPVSEVPAVPTTDAGVADTATAGTEAVTDVASEQQGTGNAGLIGAGLLAAGLLVAVDQLRRRRRTNEPSPDAVEVEVALRIGADPQRAILLDRGLRQLAENLRAAGRELPGVFGAVVDDTGVELRLSPPSTTAPAPWRVLGTGAAWRLDAADVDLDARGGTAPFPGLVSLGRDEDGRDVLIDLEAAQGPVAIVGDLDVAREVASAWAAELATNRWSDGLHVTGVDLPPGLDALPGDRYDTAASAADVLPRLRERRADVLGSSVLTGRLRSGGAGAWVPEYLVLGSTPVGNAAHQLVELTATNQRSPLGVVCVGALPGARWQLVAGSDGSLSARVLGLDVRANRLTSRQVAALGELLTEAPEPARAVDERRAAIEHEGAVERPPVVAPARALEPADLDAAAVRVLVLGEPRVETSRAIEDSRRALATELVVYLALHPEGAHANVLAAALWPKGVTTEVRESLFARTAEWLGTDADGRPNLVRGADGHVSLGSDVVVDWDVVRSLLARARQAANPGAERSDLAAALRLARGAVLSARPAGRYSWLARVRLERASQALLVDTVHRLVVLCRDGDDPAGAQSVAWTGLRLAPTEELLWRDLVRAAAALGGGDAVRPVARDLEATLRAAGAPTVSPATRALLEELAPGSDDAVLGSA</sequence>
<dbReference type="SMART" id="SM01043">
    <property type="entry name" value="BTAD"/>
    <property type="match status" value="1"/>
</dbReference>
<dbReference type="Proteomes" id="UP000321049">
    <property type="component" value="Unassembled WGS sequence"/>
</dbReference>
<feature type="region of interest" description="Disordered" evidence="1">
    <location>
        <begin position="1"/>
        <end position="28"/>
    </location>
</feature>
<dbReference type="PANTHER" id="PTHR34700:SF4">
    <property type="entry name" value="PHAGE-LIKE ELEMENT PBSX PROTEIN XKDP"/>
    <property type="match status" value="1"/>
</dbReference>
<dbReference type="InterPro" id="IPR052196">
    <property type="entry name" value="Bact_Kbp"/>
</dbReference>
<dbReference type="RefSeq" id="WP_186814846.1">
    <property type="nucleotide sequence ID" value="NZ_BJWH01000012.1"/>
</dbReference>
<feature type="transmembrane region" description="Helical" evidence="2">
    <location>
        <begin position="39"/>
        <end position="61"/>
    </location>
</feature>
<keyword evidence="5" id="KW-1185">Reference proteome</keyword>
<keyword evidence="2" id="KW-0812">Transmembrane</keyword>
<feature type="compositionally biased region" description="Basic and acidic residues" evidence="1">
    <location>
        <begin position="1"/>
        <end position="15"/>
    </location>
</feature>
<dbReference type="AlphaFoldDB" id="A0A511JLM0"/>
<evidence type="ECO:0000259" key="3">
    <source>
        <dbReference type="SMART" id="SM01043"/>
    </source>
</evidence>
<reference evidence="4 5" key="1">
    <citation type="submission" date="2019-07" db="EMBL/GenBank/DDBJ databases">
        <title>Whole genome shotgun sequence of Cellulomonas terrae NBRC 100819.</title>
        <authorList>
            <person name="Hosoyama A."/>
            <person name="Uohara A."/>
            <person name="Ohji S."/>
            <person name="Ichikawa N."/>
        </authorList>
    </citation>
    <scope>NUCLEOTIDE SEQUENCE [LARGE SCALE GENOMIC DNA]</scope>
    <source>
        <strain evidence="4 5">NBRC 100819</strain>
    </source>
</reference>
<keyword evidence="2" id="KW-1133">Transmembrane helix</keyword>
<gene>
    <name evidence="4" type="ORF">CTE05_24440</name>
</gene>
<dbReference type="InterPro" id="IPR005158">
    <property type="entry name" value="BTAD"/>
</dbReference>
<comment type="caution">
    <text evidence="4">The sequence shown here is derived from an EMBL/GenBank/DDBJ whole genome shotgun (WGS) entry which is preliminary data.</text>
</comment>
<dbReference type="InterPro" id="IPR011990">
    <property type="entry name" value="TPR-like_helical_dom_sf"/>
</dbReference>
<organism evidence="4 5">
    <name type="scientific">Cellulomonas terrae</name>
    <dbReference type="NCBI Taxonomy" id="311234"/>
    <lineage>
        <taxon>Bacteria</taxon>
        <taxon>Bacillati</taxon>
        <taxon>Actinomycetota</taxon>
        <taxon>Actinomycetes</taxon>
        <taxon>Micrococcales</taxon>
        <taxon>Cellulomonadaceae</taxon>
        <taxon>Cellulomonas</taxon>
    </lineage>
</organism>
<proteinExistence type="predicted"/>
<dbReference type="PANTHER" id="PTHR34700">
    <property type="entry name" value="POTASSIUM BINDING PROTEIN KBP"/>
    <property type="match status" value="1"/>
</dbReference>
<protein>
    <recommendedName>
        <fullName evidence="3">Bacterial transcriptional activator domain-containing protein</fullName>
    </recommendedName>
</protein>
<name>A0A511JLM0_9CELL</name>
<feature type="transmembrane region" description="Helical" evidence="2">
    <location>
        <begin position="81"/>
        <end position="107"/>
    </location>
</feature>
<keyword evidence="2" id="KW-0472">Membrane</keyword>
<evidence type="ECO:0000256" key="1">
    <source>
        <dbReference type="SAM" id="MobiDB-lite"/>
    </source>
</evidence>
<dbReference type="EMBL" id="BJWH01000012">
    <property type="protein sequence ID" value="GEL98897.1"/>
    <property type="molecule type" value="Genomic_DNA"/>
</dbReference>
<evidence type="ECO:0000313" key="4">
    <source>
        <dbReference type="EMBL" id="GEL98897.1"/>
    </source>
</evidence>
<evidence type="ECO:0000313" key="5">
    <source>
        <dbReference type="Proteomes" id="UP000321049"/>
    </source>
</evidence>
<accession>A0A511JLM0</accession>
<feature type="transmembrane region" description="Helical" evidence="2">
    <location>
        <begin position="128"/>
        <end position="151"/>
    </location>
</feature>
<dbReference type="SUPFAM" id="SSF48452">
    <property type="entry name" value="TPR-like"/>
    <property type="match status" value="1"/>
</dbReference>